<protein>
    <submittedName>
        <fullName evidence="2">Putative chitinase</fullName>
    </submittedName>
</protein>
<organismHost>
    <name type="scientific">Escherichia coli</name>
    <dbReference type="NCBI Taxonomy" id="562"/>
</organismHost>
<feature type="region of interest" description="Disordered" evidence="1">
    <location>
        <begin position="2219"/>
        <end position="2252"/>
    </location>
</feature>
<dbReference type="EMBL" id="MK327938">
    <property type="protein sequence ID" value="QBO64023.1"/>
    <property type="molecule type" value="Genomic_DNA"/>
</dbReference>
<gene>
    <name evidence="2" type="ORF">Goslar_00232</name>
</gene>
<keyword evidence="3" id="KW-1185">Reference proteome</keyword>
<dbReference type="InterPro" id="IPR023346">
    <property type="entry name" value="Lysozyme-like_dom_sf"/>
</dbReference>
<feature type="region of interest" description="Disordered" evidence="1">
    <location>
        <begin position="2057"/>
        <end position="2175"/>
    </location>
</feature>
<evidence type="ECO:0000313" key="2">
    <source>
        <dbReference type="EMBL" id="QBO64023.1"/>
    </source>
</evidence>
<reference evidence="2 3" key="1">
    <citation type="submission" date="2018-12" db="EMBL/GenBank/DDBJ databases">
        <title>Still something new to discover - new insights into E. coli phage diversity and taxonomy.</title>
        <authorList>
            <person name="Korf I.H.E."/>
            <person name="Adriaennsens E."/>
            <person name="Dreiseikelmann B."/>
            <person name="Kropinski A."/>
            <person name="Nimtz M."/>
            <person name="Meier-Kolthoff J.P."/>
            <person name="Rohde M."/>
            <person name="van Raaij M."/>
            <person name="Wittmann J."/>
        </authorList>
    </citation>
    <scope>NUCLEOTIDE SEQUENCE [LARGE SCALE GENOMIC DNA]</scope>
</reference>
<feature type="compositionally biased region" description="Polar residues" evidence="1">
    <location>
        <begin position="2227"/>
        <end position="2252"/>
    </location>
</feature>
<feature type="compositionally biased region" description="Polar residues" evidence="1">
    <location>
        <begin position="2085"/>
        <end position="2103"/>
    </location>
</feature>
<evidence type="ECO:0000313" key="3">
    <source>
        <dbReference type="Proteomes" id="UP000294673"/>
    </source>
</evidence>
<feature type="compositionally biased region" description="Low complexity" evidence="1">
    <location>
        <begin position="2162"/>
        <end position="2175"/>
    </location>
</feature>
<name>A0A482GHA5_BPGOS</name>
<dbReference type="InterPro" id="IPR052354">
    <property type="entry name" value="Cell_Wall_Dynamics_Protein"/>
</dbReference>
<dbReference type="Gene3D" id="1.10.530.10">
    <property type="match status" value="1"/>
</dbReference>
<feature type="compositionally biased region" description="Low complexity" evidence="1">
    <location>
        <begin position="2104"/>
        <end position="2127"/>
    </location>
</feature>
<dbReference type="Proteomes" id="UP000294673">
    <property type="component" value="Segment"/>
</dbReference>
<dbReference type="PANTHER" id="PTHR34408">
    <property type="entry name" value="FAMILY PROTEIN, PUTATIVE-RELATED"/>
    <property type="match status" value="1"/>
</dbReference>
<evidence type="ECO:0000256" key="1">
    <source>
        <dbReference type="SAM" id="MobiDB-lite"/>
    </source>
</evidence>
<organism evidence="2 3">
    <name type="scientific">Escherichia phage vB_EcoM_Goslar</name>
    <dbReference type="NCBI Taxonomy" id="2502409"/>
    <lineage>
        <taxon>Viruses</taxon>
        <taxon>Duplodnaviria</taxon>
        <taxon>Heunggongvirae</taxon>
        <taxon>Uroviricota</taxon>
        <taxon>Caudoviricetes</taxon>
        <taxon>Chimalliviridae</taxon>
        <taxon>Goslarvirus</taxon>
        <taxon>Goslarvirus goslar</taxon>
    </lineage>
</organism>
<accession>A0A482GHA5</accession>
<feature type="compositionally biased region" description="Polar residues" evidence="1">
    <location>
        <begin position="2137"/>
        <end position="2152"/>
    </location>
</feature>
<dbReference type="PANTHER" id="PTHR34408:SF2">
    <property type="entry name" value="CELL WALL-BINDING PROTEIN YWSB"/>
    <property type="match status" value="1"/>
</dbReference>
<proteinExistence type="predicted"/>
<dbReference type="SUPFAM" id="SSF53955">
    <property type="entry name" value="Lysozyme-like"/>
    <property type="match status" value="1"/>
</dbReference>
<feature type="region of interest" description="Disordered" evidence="1">
    <location>
        <begin position="1198"/>
        <end position="1225"/>
    </location>
</feature>
<sequence length="2252" mass="248684">MKLRFNIINAEGKLRASRSNVTWERIELEVYMVDKTRVEGDDNWDNWDEDFSLDLDFNEPKDDRKPITRFAIGAVKGAAEDLTSYERMKEIARNALPKGYSDGMDLIDSAVGSTKELYNEAVRDVLPKVQSSKRLAAQLTKKYRASMPDFSKKILEQWEREAKEEDERKQAEEALRQRMASAGDDEIARKVAEALGESANQSADQFAEQQAKESIRDDIADKRYAVTNKQMSAMQEGVAKMVGFNNEFAARYMRKSLELKYRSLAIQRASFDQHKKLAEVYIGLLQNIQKNTALPDAAKAKMSEEFRRSAYQRFFGNALDAMGSFENRFFADVKKNLATNALGALKGVVSGANDALYGLNEARDSMSMMDGMGSEGDIKEMQGRMLGQFIGSTVAPWMANKGRMALRDLAKRHPNAKFAGALKAVDQGGEAAAYTTRNLGKLLQEDIRKNEFNLSDPFYKQLLRGAGRWAFNMDSGRNFRVMNDTAETLAEQTSFDGLTYRSINEVIPGFLARILKSSEGIRTGNSDPDYEVYDGISGQFVAQRTREQSVNDTLFNKRSFGYYASRFNEVISVIDPDKQLSEKARKALAKQLARDSDANIAFDPARFTDESNFDRSIDRDAIKELSTYFRDRYGIRDDVNDKGERHQVIGNRGQYYTERNRADLRYGNLKSLQPDIQRNLNLLKRTGDVQYLERIGIVTRNSDGSYSVNHDRYFSEIDRYIDRPEYADRGDVNTRLTAQETRALALGYRDAKPSTGDVQNAGLPNIDRKAAGTVTVDENIGYDKWWNDAGVITTSLEEQNRAWQELYLEALSEASEQRVEMLALLKAISEKDWSNNVSLDGEDVPEGAAPISFIDRAKQKLGGRNLFKGGRNLLWKGIKNTARLGVKGARWGAERTLGSLVNSGRRIINFNRFVFGALSKVDQVPFDIYVKGESQPRILAAKLRQGLYFDEATGKAVKRMKDIKGPLVDADGNVVISNEDIEKGLVTRAGRAFENSGLKAWAHEGLNGITTVLSLPRMLKRGAVEIYKQLDRTPDVYVKGESTPRLLSMVLAAGGYFRRSDGQVIKNLEDIDGDVVDAQGNVVLTLADMQKGLVDKYGKAIRRLKEKLINFGVKAFTLPLTLLRKTKDILKALPGKTVNGLRRMGLNFQSPDALLVGTTSSMVDRLDAIYQLLDQRMPGGDKDYRDWDGDGVREGSLEDLKRKRAAKENGEDDAGKDSNKGEEKEKKRGLLGSLFDMLGDTALGKRLMASPLGKILGGLGAVLSGGASLTGLLGKGLIRGTGALVKGGLSAAGWLGRGALMAGGAALNAVGGLSGLGAFLISPVGLAIAGGALAAYAGWKIYQHFAEKPDPMQKLRLIAYGVKGDDKDFNKKLLATETYLTDHVVMTGDTIGFDPKADSEKILEIWELSLEDSDRMNEWKRWYLHRFIPVFARAYKLWKEHMPDEKKYMEMDKYPNGENKVKWSEAFIWPSDSPDGPYYVEANPLGSSGATRYIAGQDVKTLMLKQLEAIKKEYQNQIKQYSHDEAIADWSRMSDTQRKSVAPNALRGQKASLRFNDKRYNSAGAKGRQKLDATAVIESVDRRGRKWVAGGYIDELTSLRVRAYGIKVPLLSQIKVLMELEDAVEPGVVAEGKGVKYGGDLVALYKKFATKFGRDVNSKHDQDIWFAWMNNRFLPVFLTYYQQVSEMGGQGLLSDVVQNLKDSQRWEIGEALVATQYRDEKGALQPVWSWNSCGFSGTEANTTSSSTKSQLDLLKEYADKEKVREKNAEASQEDTDKLSKIQELMMKQAGYEKKDGVWQKKSRITGGMSNSEANYNPNGNKVGASSFTASATSNAGLGSTGDLTGLPNMGLQKPATGPGPEAGRRALVKSAVKRGITDPMEMAMFLANIEHESGNYTHVREGNYKTPERLKQVFPYKFRDVQDAAQTISMGPEAVFERVYGNRKDLGNTQKGDGAKYLGRGFIQVTGKANYARLSKTLNKDLVSDPTYLETPEGAAEGSVAWWLNRGNVLRDPAKRGDVRQVRYLVNGGYNGLRDVEQRSAYWIQAAKNGTLKKMMDELSGSTSDDQAEGPTTAEQVKNEAAQEANGTPAVSNDPQAPVSSTTPEAKPSAAAGTAPAPGEASPTPGSFETAKAAAGQPTSTPAPSDLPSNPGANRGISVPNTPAQVAQSATQTSAASENFYGSAGEILRQQLTTQQNIEKNTGRTNELISELIQAVKGSSIGKGSAGPSQQQTMSLPNRPQGISPTRTRYAQ</sequence>